<gene>
    <name evidence="2" type="ORF">CEXT_362751</name>
</gene>
<protein>
    <recommendedName>
        <fullName evidence="1">Endonuclease/exonuclease/phosphatase domain-containing protein</fullName>
    </recommendedName>
</protein>
<comment type="caution">
    <text evidence="2">The sequence shown here is derived from an EMBL/GenBank/DDBJ whole genome shotgun (WGS) entry which is preliminary data.</text>
</comment>
<dbReference type="InterPro" id="IPR005135">
    <property type="entry name" value="Endo/exonuclease/phosphatase"/>
</dbReference>
<dbReference type="EMBL" id="BPLR01004888">
    <property type="protein sequence ID" value="GIX98306.1"/>
    <property type="molecule type" value="Genomic_DNA"/>
</dbReference>
<accession>A0AAV4PR59</accession>
<sequence>MISTRNFLSITLLFSGDFNAHHIRWGCKKNNPIGTHLWTHSLNSGTNIIAPPTPTRFGTNSSSTIDLTLVNNFHFQHTIRSISELASDHY</sequence>
<organism evidence="2 3">
    <name type="scientific">Caerostris extrusa</name>
    <name type="common">Bark spider</name>
    <name type="synonym">Caerostris bankana</name>
    <dbReference type="NCBI Taxonomy" id="172846"/>
    <lineage>
        <taxon>Eukaryota</taxon>
        <taxon>Metazoa</taxon>
        <taxon>Ecdysozoa</taxon>
        <taxon>Arthropoda</taxon>
        <taxon>Chelicerata</taxon>
        <taxon>Arachnida</taxon>
        <taxon>Araneae</taxon>
        <taxon>Araneomorphae</taxon>
        <taxon>Entelegynae</taxon>
        <taxon>Araneoidea</taxon>
        <taxon>Araneidae</taxon>
        <taxon>Caerostris</taxon>
    </lineage>
</organism>
<reference evidence="2 3" key="1">
    <citation type="submission" date="2021-06" db="EMBL/GenBank/DDBJ databases">
        <title>Caerostris extrusa draft genome.</title>
        <authorList>
            <person name="Kono N."/>
            <person name="Arakawa K."/>
        </authorList>
    </citation>
    <scope>NUCLEOTIDE SEQUENCE [LARGE SCALE GENOMIC DNA]</scope>
</reference>
<evidence type="ECO:0000313" key="3">
    <source>
        <dbReference type="Proteomes" id="UP001054945"/>
    </source>
</evidence>
<dbReference type="Proteomes" id="UP001054945">
    <property type="component" value="Unassembled WGS sequence"/>
</dbReference>
<feature type="domain" description="Endonuclease/exonuclease/phosphatase" evidence="1">
    <location>
        <begin position="11"/>
        <end position="89"/>
    </location>
</feature>
<dbReference type="InterPro" id="IPR036691">
    <property type="entry name" value="Endo/exonu/phosph_ase_sf"/>
</dbReference>
<evidence type="ECO:0000259" key="1">
    <source>
        <dbReference type="Pfam" id="PF14529"/>
    </source>
</evidence>
<evidence type="ECO:0000313" key="2">
    <source>
        <dbReference type="EMBL" id="GIX98306.1"/>
    </source>
</evidence>
<keyword evidence="3" id="KW-1185">Reference proteome</keyword>
<dbReference type="GO" id="GO:0003824">
    <property type="term" value="F:catalytic activity"/>
    <property type="evidence" value="ECO:0007669"/>
    <property type="project" value="InterPro"/>
</dbReference>
<dbReference type="Gene3D" id="3.60.10.10">
    <property type="entry name" value="Endonuclease/exonuclease/phosphatase"/>
    <property type="match status" value="1"/>
</dbReference>
<dbReference type="Pfam" id="PF14529">
    <property type="entry name" value="Exo_endo_phos_2"/>
    <property type="match status" value="1"/>
</dbReference>
<dbReference type="SUPFAM" id="SSF56219">
    <property type="entry name" value="DNase I-like"/>
    <property type="match status" value="1"/>
</dbReference>
<dbReference type="AlphaFoldDB" id="A0AAV4PR59"/>
<proteinExistence type="predicted"/>
<name>A0AAV4PR59_CAEEX</name>